<dbReference type="Proteomes" id="UP000092741">
    <property type="component" value="Chromosome 2"/>
</dbReference>
<organism evidence="1 2">
    <name type="scientific">Vibrio natriegens NBRC 15636 = ATCC 14048 = DSM 759</name>
    <dbReference type="NCBI Taxonomy" id="1219067"/>
    <lineage>
        <taxon>Bacteria</taxon>
        <taxon>Pseudomonadati</taxon>
        <taxon>Pseudomonadota</taxon>
        <taxon>Gammaproteobacteria</taxon>
        <taxon>Vibrionales</taxon>
        <taxon>Vibrionaceae</taxon>
        <taxon>Vibrio</taxon>
    </lineage>
</organism>
<reference evidence="1 2" key="1">
    <citation type="submission" date="2016-07" db="EMBL/GenBank/DDBJ databases">
        <title>Developing Vibrio natriegens as a novel, fast-growing host for biotechnology.</title>
        <authorList>
            <person name="Weinstock M.T."/>
            <person name="Hesek E.D."/>
            <person name="Wilson C.M."/>
            <person name="Gibson D.G."/>
        </authorList>
    </citation>
    <scope>NUCLEOTIDE SEQUENCE [LARGE SCALE GENOMIC DNA]</scope>
    <source>
        <strain evidence="1 2">ATCC 14048</strain>
    </source>
</reference>
<evidence type="ECO:0000313" key="2">
    <source>
        <dbReference type="Proteomes" id="UP000092741"/>
    </source>
</evidence>
<evidence type="ECO:0000313" key="1">
    <source>
        <dbReference type="EMBL" id="ANQ14591.1"/>
    </source>
</evidence>
<accession>A0AAN0Y6A7</accession>
<protein>
    <submittedName>
        <fullName evidence="1">Uncharacterized protein</fullName>
    </submittedName>
</protein>
<name>A0AAN0Y6A7_VIBNA</name>
<dbReference type="KEGG" id="vna:PN96_22270"/>
<gene>
    <name evidence="1" type="ORF">BA890_17765</name>
</gene>
<sequence>METIQFTREEKANMTTHIPAHALAIGLLSIFTMNSAIAADGPISDISGFPSSATTITFDKLSIPNGTFITDQFSSLGVTFNGTQVYLVSKCDELNTGMSDRCMVNQYISSSESCSTFGSILFNEPTTMAGFNVSTADLESTRLTALLDGNVVDTQVVDTSFNDAYFLGFENSDGFDELKIEIIPDLDTNNATKCVLIDNLTFINPSSTIQVNIDIKPGSHPNNINLDSAGATPVAILGSDTFDVNDIDTNSLSLGSAGVKTVGKKDKSLCSLADVSGDFSIEPAGLPDGYNDLVCHFVTISVVPEEGNTSATLSGNLLDGSAIEGSDNVNIVP</sequence>
<proteinExistence type="predicted"/>
<dbReference type="AlphaFoldDB" id="A0AAN0Y6A7"/>
<keyword evidence="2" id="KW-1185">Reference proteome</keyword>
<dbReference type="EMBL" id="CP016346">
    <property type="protein sequence ID" value="ANQ14591.1"/>
    <property type="molecule type" value="Genomic_DNA"/>
</dbReference>